<dbReference type="Proteomes" id="UP001341840">
    <property type="component" value="Unassembled WGS sequence"/>
</dbReference>
<evidence type="ECO:0000256" key="7">
    <source>
        <dbReference type="SAM" id="Phobius"/>
    </source>
</evidence>
<keyword evidence="3" id="KW-0328">Glycosyltransferase</keyword>
<feature type="transmembrane region" description="Helical" evidence="7">
    <location>
        <begin position="16"/>
        <end position="33"/>
    </location>
</feature>
<keyword evidence="7" id="KW-0812">Transmembrane</keyword>
<sequence length="690" mass="78815">MGQEFSSFFRFESKRLLLFIGITFATIIALQYLELPYDKFLDSLFSASNIPSTGSNKIPGKDPPPVPETINNVTIFNQENVTVENAVEADNRTRVPGANDSSLGLEYNRSSMSEGVEKTGNVSVGRQEENLRPSGYNKSIGLDLWMNHSREENVSRPEHDSARLDANSTSSVPQKEATYLTPSTTNVSPNISTKVTSNDSSIPLSHKDEKSNPVKEEAKNSATDNKPEENHKSPKAVPEVTTVSEMNNLFLQSHASYRSMRPKWPSGVDQELLWARSEIEHAPIVKNDPDLYGPIYHNVSMFKRSYELMEQMLKVYVYREGDRPILHTPFLTGIYASEGWFMKQMEAYKRFITNDPKTAHLFYLPFSSRQLVSTLYVKDSHSHKNLIQYLHNYVELIAGKHPFWNRTGGADHFLVSCHDWAPSETKVDMSNCIRALCNADVKEGFFFGKDVSLPETNVRTDKNPTRDLGGKSASKRKTLAFFAGKMHGYVRPILLQHWENKDPDMKIFGKLPNYKGDRNYIEYMKSSKYCICAKGYEVNSPRVVEAIFYECVPVIISDNFVPPFLEALNWETFSVTVLEKDIPNLKSILLSIPEKRYLRLQMRVKKVQKHFLWHKNPVKYDLFHMILHSVCTIHRRLTVAITSTPELRLTHCLRLREALITLYVSIPPLRFLSFLGHSSSSKDHESPPTR</sequence>
<protein>
    <recommendedName>
        <fullName evidence="8">Exostosin GT47 domain-containing protein</fullName>
    </recommendedName>
</protein>
<feature type="domain" description="Exostosin GT47" evidence="8">
    <location>
        <begin position="311"/>
        <end position="590"/>
    </location>
</feature>
<evidence type="ECO:0000256" key="3">
    <source>
        <dbReference type="ARBA" id="ARBA00022676"/>
    </source>
</evidence>
<name>A0ABU6VIR6_9FABA</name>
<evidence type="ECO:0000313" key="9">
    <source>
        <dbReference type="EMBL" id="MED6173434.1"/>
    </source>
</evidence>
<feature type="region of interest" description="Disordered" evidence="6">
    <location>
        <begin position="151"/>
        <end position="237"/>
    </location>
</feature>
<comment type="subcellular location">
    <subcellularLocation>
        <location evidence="1">Golgi apparatus membrane</location>
        <topology evidence="1">Single-pass type II membrane protein</topology>
    </subcellularLocation>
</comment>
<gene>
    <name evidence="9" type="ORF">PIB30_059357</name>
</gene>
<dbReference type="EMBL" id="JASCZI010151544">
    <property type="protein sequence ID" value="MED6173434.1"/>
    <property type="molecule type" value="Genomic_DNA"/>
</dbReference>
<dbReference type="PANTHER" id="PTHR11062:SF403">
    <property type="entry name" value="EXOSTOSIN FAMILY PROTEIN"/>
    <property type="match status" value="1"/>
</dbReference>
<evidence type="ECO:0000256" key="1">
    <source>
        <dbReference type="ARBA" id="ARBA00004323"/>
    </source>
</evidence>
<evidence type="ECO:0000256" key="5">
    <source>
        <dbReference type="ARBA" id="ARBA00023034"/>
    </source>
</evidence>
<feature type="compositionally biased region" description="Polar residues" evidence="6">
    <location>
        <begin position="180"/>
        <end position="203"/>
    </location>
</feature>
<keyword evidence="5" id="KW-0333">Golgi apparatus</keyword>
<evidence type="ECO:0000313" key="10">
    <source>
        <dbReference type="Proteomes" id="UP001341840"/>
    </source>
</evidence>
<organism evidence="9 10">
    <name type="scientific">Stylosanthes scabra</name>
    <dbReference type="NCBI Taxonomy" id="79078"/>
    <lineage>
        <taxon>Eukaryota</taxon>
        <taxon>Viridiplantae</taxon>
        <taxon>Streptophyta</taxon>
        <taxon>Embryophyta</taxon>
        <taxon>Tracheophyta</taxon>
        <taxon>Spermatophyta</taxon>
        <taxon>Magnoliopsida</taxon>
        <taxon>eudicotyledons</taxon>
        <taxon>Gunneridae</taxon>
        <taxon>Pentapetalae</taxon>
        <taxon>rosids</taxon>
        <taxon>fabids</taxon>
        <taxon>Fabales</taxon>
        <taxon>Fabaceae</taxon>
        <taxon>Papilionoideae</taxon>
        <taxon>50 kb inversion clade</taxon>
        <taxon>dalbergioids sensu lato</taxon>
        <taxon>Dalbergieae</taxon>
        <taxon>Pterocarpus clade</taxon>
        <taxon>Stylosanthes</taxon>
    </lineage>
</organism>
<comment type="caution">
    <text evidence="9">The sequence shown here is derived from an EMBL/GenBank/DDBJ whole genome shotgun (WGS) entry which is preliminary data.</text>
</comment>
<feature type="region of interest" description="Disordered" evidence="6">
    <location>
        <begin position="113"/>
        <end position="138"/>
    </location>
</feature>
<evidence type="ECO:0000259" key="8">
    <source>
        <dbReference type="Pfam" id="PF03016"/>
    </source>
</evidence>
<keyword evidence="10" id="KW-1185">Reference proteome</keyword>
<feature type="compositionally biased region" description="Basic and acidic residues" evidence="6">
    <location>
        <begin position="151"/>
        <end position="163"/>
    </location>
</feature>
<feature type="compositionally biased region" description="Basic and acidic residues" evidence="6">
    <location>
        <begin position="205"/>
        <end position="232"/>
    </location>
</feature>
<dbReference type="Pfam" id="PF03016">
    <property type="entry name" value="Exostosin_GT47"/>
    <property type="match status" value="1"/>
</dbReference>
<keyword evidence="3" id="KW-0808">Transferase</keyword>
<accession>A0ABU6VIR6</accession>
<evidence type="ECO:0000256" key="4">
    <source>
        <dbReference type="ARBA" id="ARBA00022968"/>
    </source>
</evidence>
<evidence type="ECO:0000256" key="2">
    <source>
        <dbReference type="ARBA" id="ARBA00010271"/>
    </source>
</evidence>
<evidence type="ECO:0000256" key="6">
    <source>
        <dbReference type="SAM" id="MobiDB-lite"/>
    </source>
</evidence>
<reference evidence="9 10" key="1">
    <citation type="journal article" date="2023" name="Plants (Basel)">
        <title>Bridging the Gap: Combining Genomics and Transcriptomics Approaches to Understand Stylosanthes scabra, an Orphan Legume from the Brazilian Caatinga.</title>
        <authorList>
            <person name="Ferreira-Neto J.R.C."/>
            <person name="da Silva M.D."/>
            <person name="Binneck E."/>
            <person name="de Melo N.F."/>
            <person name="da Silva R.H."/>
            <person name="de Melo A.L.T.M."/>
            <person name="Pandolfi V."/>
            <person name="Bustamante F.O."/>
            <person name="Brasileiro-Vidal A.C."/>
            <person name="Benko-Iseppon A.M."/>
        </authorList>
    </citation>
    <scope>NUCLEOTIDE SEQUENCE [LARGE SCALE GENOMIC DNA]</scope>
    <source>
        <tissue evidence="9">Leaves</tissue>
    </source>
</reference>
<keyword evidence="4" id="KW-0735">Signal-anchor</keyword>
<dbReference type="PANTHER" id="PTHR11062">
    <property type="entry name" value="EXOSTOSIN HEPARAN SULFATE GLYCOSYLTRANSFERASE -RELATED"/>
    <property type="match status" value="1"/>
</dbReference>
<proteinExistence type="inferred from homology"/>
<dbReference type="InterPro" id="IPR004263">
    <property type="entry name" value="Exostosin"/>
</dbReference>
<keyword evidence="7" id="KW-0472">Membrane</keyword>
<dbReference type="InterPro" id="IPR040911">
    <property type="entry name" value="Exostosin_GT47"/>
</dbReference>
<keyword evidence="7" id="KW-1133">Transmembrane helix</keyword>
<comment type="similarity">
    <text evidence="2">Belongs to the glycosyltransferase 47 family.</text>
</comment>